<organism evidence="2 3">
    <name type="scientific">Symbiobacterium thermophilum</name>
    <dbReference type="NCBI Taxonomy" id="2734"/>
    <lineage>
        <taxon>Bacteria</taxon>
        <taxon>Bacillati</taxon>
        <taxon>Bacillota</taxon>
        <taxon>Clostridia</taxon>
        <taxon>Eubacteriales</taxon>
        <taxon>Symbiobacteriaceae</taxon>
        <taxon>Symbiobacterium</taxon>
    </lineage>
</organism>
<dbReference type="EMBL" id="PIUK01000620">
    <property type="protein sequence ID" value="MBY6278596.1"/>
    <property type="molecule type" value="Genomic_DNA"/>
</dbReference>
<dbReference type="SUPFAM" id="SSF52540">
    <property type="entry name" value="P-loop containing nucleoside triphosphate hydrolases"/>
    <property type="match status" value="1"/>
</dbReference>
<dbReference type="RefSeq" id="WP_273382257.1">
    <property type="nucleotide sequence ID" value="NZ_PIUK01000620.1"/>
</dbReference>
<dbReference type="InterPro" id="IPR027417">
    <property type="entry name" value="P-loop_NTPase"/>
</dbReference>
<reference evidence="2" key="1">
    <citation type="submission" date="2017-11" db="EMBL/GenBank/DDBJ databases">
        <title>Three new genomes from thermophilic consortium.</title>
        <authorList>
            <person name="Quaggio R."/>
            <person name="Amgarten D."/>
            <person name="Setubal J.C."/>
        </authorList>
    </citation>
    <scope>NUCLEOTIDE SEQUENCE</scope>
    <source>
        <strain evidence="2">ZCTH01-B2</strain>
    </source>
</reference>
<dbReference type="GO" id="GO:0036297">
    <property type="term" value="P:interstrand cross-link repair"/>
    <property type="evidence" value="ECO:0007669"/>
    <property type="project" value="TreeGrafter"/>
</dbReference>
<evidence type="ECO:0000313" key="3">
    <source>
        <dbReference type="Proteomes" id="UP000732377"/>
    </source>
</evidence>
<keyword evidence="2" id="KW-0547">Nucleotide-binding</keyword>
<gene>
    <name evidence="2" type="ORF">CWE10_21150</name>
</gene>
<dbReference type="InterPro" id="IPR011545">
    <property type="entry name" value="DEAD/DEAH_box_helicase_dom"/>
</dbReference>
<evidence type="ECO:0000259" key="1">
    <source>
        <dbReference type="PROSITE" id="PS51192"/>
    </source>
</evidence>
<name>A0A953I7U2_SYMTR</name>
<dbReference type="PANTHER" id="PTHR47957:SF3">
    <property type="entry name" value="ATP-DEPENDENT HELICASE HRQ1"/>
    <property type="match status" value="1"/>
</dbReference>
<keyword evidence="2" id="KW-0378">Hydrolase</keyword>
<feature type="non-terminal residue" evidence="2">
    <location>
        <position position="129"/>
    </location>
</feature>
<keyword evidence="2" id="KW-0347">Helicase</keyword>
<sequence length="129" mass="13960">MNLEQFLDQLRSDPAIGPNIVHWQTLPPAPAQYADWPAALDPRLVAALKERGIHRLYTHQAEAIAAALAGQNTVVVTPTASGKSMCYNLPVLNTILHEPAARALYLFPTKALAQDQVAEVKSLADRLGA</sequence>
<dbReference type="AlphaFoldDB" id="A0A953I7U2"/>
<evidence type="ECO:0000313" key="2">
    <source>
        <dbReference type="EMBL" id="MBY6278596.1"/>
    </source>
</evidence>
<comment type="caution">
    <text evidence="2">The sequence shown here is derived from an EMBL/GenBank/DDBJ whole genome shotgun (WGS) entry which is preliminary data.</text>
</comment>
<dbReference type="GO" id="GO:0043138">
    <property type="term" value="F:3'-5' DNA helicase activity"/>
    <property type="evidence" value="ECO:0007669"/>
    <property type="project" value="TreeGrafter"/>
</dbReference>
<dbReference type="InterPro" id="IPR014001">
    <property type="entry name" value="Helicase_ATP-bd"/>
</dbReference>
<dbReference type="GO" id="GO:0005524">
    <property type="term" value="F:ATP binding"/>
    <property type="evidence" value="ECO:0007669"/>
    <property type="project" value="InterPro"/>
</dbReference>
<dbReference type="PANTHER" id="PTHR47957">
    <property type="entry name" value="ATP-DEPENDENT HELICASE HRQ1"/>
    <property type="match status" value="1"/>
</dbReference>
<dbReference type="GO" id="GO:0006289">
    <property type="term" value="P:nucleotide-excision repair"/>
    <property type="evidence" value="ECO:0007669"/>
    <property type="project" value="TreeGrafter"/>
</dbReference>
<keyword evidence="2" id="KW-0067">ATP-binding</keyword>
<feature type="domain" description="Helicase ATP-binding" evidence="1">
    <location>
        <begin position="64"/>
        <end position="129"/>
    </location>
</feature>
<accession>A0A953I7U2</accession>
<dbReference type="Pfam" id="PF00270">
    <property type="entry name" value="DEAD"/>
    <property type="match status" value="1"/>
</dbReference>
<protein>
    <submittedName>
        <fullName evidence="2">ATP-dependent helicase</fullName>
    </submittedName>
</protein>
<dbReference type="PROSITE" id="PS51192">
    <property type="entry name" value="HELICASE_ATP_BIND_1"/>
    <property type="match status" value="1"/>
</dbReference>
<dbReference type="Proteomes" id="UP000732377">
    <property type="component" value="Unassembled WGS sequence"/>
</dbReference>
<dbReference type="GO" id="GO:0003676">
    <property type="term" value="F:nucleic acid binding"/>
    <property type="evidence" value="ECO:0007669"/>
    <property type="project" value="InterPro"/>
</dbReference>
<dbReference type="Gene3D" id="3.40.50.300">
    <property type="entry name" value="P-loop containing nucleotide triphosphate hydrolases"/>
    <property type="match status" value="1"/>
</dbReference>
<proteinExistence type="predicted"/>